<evidence type="ECO:0000259" key="11">
    <source>
        <dbReference type="Pfam" id="PF00593"/>
    </source>
</evidence>
<organism evidence="13 14">
    <name type="scientific">Cyclobacterium amurskyense</name>
    <dbReference type="NCBI Taxonomy" id="320787"/>
    <lineage>
        <taxon>Bacteria</taxon>
        <taxon>Pseudomonadati</taxon>
        <taxon>Bacteroidota</taxon>
        <taxon>Cytophagia</taxon>
        <taxon>Cytophagales</taxon>
        <taxon>Cyclobacteriaceae</taxon>
        <taxon>Cyclobacterium</taxon>
    </lineage>
</organism>
<reference evidence="13 14" key="1">
    <citation type="submission" date="2015-07" db="EMBL/GenBank/DDBJ databases">
        <authorList>
            <person name="Kim K.M."/>
        </authorList>
    </citation>
    <scope>NUCLEOTIDE SEQUENCE [LARGE SCALE GENOMIC DNA]</scope>
    <source>
        <strain evidence="13 14">KCTC 12363</strain>
    </source>
</reference>
<keyword evidence="13" id="KW-0675">Receptor</keyword>
<protein>
    <submittedName>
        <fullName evidence="13">TonB-dependent receptor</fullName>
    </submittedName>
</protein>
<dbReference type="EMBL" id="CP012040">
    <property type="protein sequence ID" value="AKP52954.1"/>
    <property type="molecule type" value="Genomic_DNA"/>
</dbReference>
<comment type="subcellular location">
    <subcellularLocation>
        <location evidence="1 8">Cell outer membrane</location>
        <topology evidence="1 8">Multi-pass membrane protein</topology>
    </subcellularLocation>
</comment>
<dbReference type="Gene3D" id="2.60.40.1120">
    <property type="entry name" value="Carboxypeptidase-like, regulatory domain"/>
    <property type="match status" value="1"/>
</dbReference>
<evidence type="ECO:0000313" key="13">
    <source>
        <dbReference type="EMBL" id="AKP52954.1"/>
    </source>
</evidence>
<feature type="domain" description="TonB-dependent receptor plug" evidence="12">
    <location>
        <begin position="151"/>
        <end position="255"/>
    </location>
</feature>
<comment type="similarity">
    <text evidence="8 9">Belongs to the TonB-dependent receptor family.</text>
</comment>
<feature type="domain" description="TonB-dependent receptor-like beta-barrel" evidence="11">
    <location>
        <begin position="438"/>
        <end position="1009"/>
    </location>
</feature>
<keyword evidence="2 8" id="KW-0813">Transport</keyword>
<dbReference type="InterPro" id="IPR012910">
    <property type="entry name" value="Plug_dom"/>
</dbReference>
<dbReference type="SUPFAM" id="SSF49464">
    <property type="entry name" value="Carboxypeptidase regulatory domain-like"/>
    <property type="match status" value="1"/>
</dbReference>
<gene>
    <name evidence="13" type="ORF">CA2015_3575</name>
</gene>
<dbReference type="NCBIfam" id="TIGR04057">
    <property type="entry name" value="SusC_RagA_signa"/>
    <property type="match status" value="1"/>
</dbReference>
<evidence type="ECO:0000256" key="5">
    <source>
        <dbReference type="ARBA" id="ARBA00023077"/>
    </source>
</evidence>
<dbReference type="InterPro" id="IPR023997">
    <property type="entry name" value="TonB-dep_OMP_SusC/RagA_CS"/>
</dbReference>
<dbReference type="NCBIfam" id="TIGR04056">
    <property type="entry name" value="OMP_RagA_SusC"/>
    <property type="match status" value="1"/>
</dbReference>
<dbReference type="STRING" id="320787.CA2015_3575"/>
<proteinExistence type="inferred from homology"/>
<feature type="signal peptide" evidence="10">
    <location>
        <begin position="1"/>
        <end position="32"/>
    </location>
</feature>
<keyword evidence="5 9" id="KW-0798">TonB box</keyword>
<keyword evidence="14" id="KW-1185">Reference proteome</keyword>
<evidence type="ECO:0000256" key="9">
    <source>
        <dbReference type="RuleBase" id="RU003357"/>
    </source>
</evidence>
<evidence type="ECO:0000313" key="14">
    <source>
        <dbReference type="Proteomes" id="UP000036520"/>
    </source>
</evidence>
<dbReference type="Pfam" id="PF13715">
    <property type="entry name" value="CarbopepD_reg_2"/>
    <property type="match status" value="1"/>
</dbReference>
<keyword evidence="7 8" id="KW-0998">Cell outer membrane</keyword>
<name>A0A0H4PFH5_9BACT</name>
<evidence type="ECO:0000256" key="4">
    <source>
        <dbReference type="ARBA" id="ARBA00022692"/>
    </source>
</evidence>
<dbReference type="Gene3D" id="2.40.170.20">
    <property type="entry name" value="TonB-dependent receptor, beta-barrel domain"/>
    <property type="match status" value="1"/>
</dbReference>
<dbReference type="GO" id="GO:0009279">
    <property type="term" value="C:cell outer membrane"/>
    <property type="evidence" value="ECO:0007669"/>
    <property type="project" value="UniProtKB-SubCell"/>
</dbReference>
<evidence type="ECO:0000256" key="6">
    <source>
        <dbReference type="ARBA" id="ARBA00023136"/>
    </source>
</evidence>
<dbReference type="Proteomes" id="UP000036520">
    <property type="component" value="Chromosome"/>
</dbReference>
<dbReference type="FunFam" id="2.170.130.10:FF:000003">
    <property type="entry name" value="SusC/RagA family TonB-linked outer membrane protein"/>
    <property type="match status" value="1"/>
</dbReference>
<keyword evidence="4 8" id="KW-0812">Transmembrane</keyword>
<keyword evidence="6 8" id="KW-0472">Membrane</keyword>
<evidence type="ECO:0000256" key="10">
    <source>
        <dbReference type="SAM" id="SignalP"/>
    </source>
</evidence>
<dbReference type="InterPro" id="IPR008969">
    <property type="entry name" value="CarboxyPept-like_regulatory"/>
</dbReference>
<dbReference type="Pfam" id="PF00593">
    <property type="entry name" value="TonB_dep_Rec_b-barrel"/>
    <property type="match status" value="1"/>
</dbReference>
<evidence type="ECO:0000256" key="7">
    <source>
        <dbReference type="ARBA" id="ARBA00023237"/>
    </source>
</evidence>
<accession>A0A0H4PFH5</accession>
<evidence type="ECO:0000259" key="12">
    <source>
        <dbReference type="Pfam" id="PF07715"/>
    </source>
</evidence>
<dbReference type="FunFam" id="2.60.40.1120:FF:000003">
    <property type="entry name" value="Outer membrane protein Omp121"/>
    <property type="match status" value="1"/>
</dbReference>
<dbReference type="AlphaFoldDB" id="A0A0H4PFH5"/>
<dbReference type="InterPro" id="IPR000531">
    <property type="entry name" value="Beta-barrel_TonB"/>
</dbReference>
<evidence type="ECO:0000256" key="3">
    <source>
        <dbReference type="ARBA" id="ARBA00022452"/>
    </source>
</evidence>
<dbReference type="KEGG" id="camu:CA2015_3575"/>
<dbReference type="PATRIC" id="fig|320787.5.peg.3917"/>
<dbReference type="OrthoDB" id="9768177at2"/>
<dbReference type="Gene3D" id="2.170.130.10">
    <property type="entry name" value="TonB-dependent receptor, plug domain"/>
    <property type="match status" value="1"/>
</dbReference>
<dbReference type="InterPro" id="IPR023996">
    <property type="entry name" value="TonB-dep_OMP_SusC/RagA"/>
</dbReference>
<dbReference type="Pfam" id="PF07715">
    <property type="entry name" value="Plug"/>
    <property type="match status" value="1"/>
</dbReference>
<sequence>MKKPIRYLFQKVPKTLLIGGFLQCFVSANLLAEGNPDLLGIALTNAEFTHSIAENINLKNVSGTVSDSDGEPVPGATVVIEGSTTGTVTDIDGKFSLEVPDNAVLLISFIGYQTQRINPGNQSNLAITLVEDATSLDEVVVVGYGVQQKVNLTGAISTVDFDDELSNRPLTNASQALGGTASGVWVSQNSGKPGSDGAQIRVRGWGTLNNSNPLIIIDGVEGTFSQLNPNDIENISVLKDAASAAIYGSKAANGVVLVTTRMGKKNEAMQVNVNSYFGIQSLGRRYDVINNSAEHMELTNTALLNEGSTPLFSESLISAFRNGTDPYKYPNTDWFKVIFNTANIQEHNVSIRGGSEQSSSFISFNYLNQEGMVPNTSSERYGLRANISSNVKDWLTVSGRFNYIHKDSDEPYADVTYGSLGRVFEMLGGSAPYIAPYTRDGRFGSVQAISEDGNLLFDNRNALIDAANGLTNTEENILTLNLTADIKLTDYLSFKTTVSSNGNWNLIDRYNTSVFGYTDTGIETTTRNYNREGLEINRTQISSMQNNLFSTINFNKEYNDIHSISAIGGLQLETFKVQNMFSRRSEPPKEGLTQVDAGTSGIQGEGNMNGFRIFSYFGRANYTLMSKYLFEANVRADASSRFNKANRWGVFPGFSAGWRLSEEDFIKDISEISNLKVRASWGQLGNQNISGYWPYLTVIGQNNNLSYSYNGSFSPGAAVTALVDQNITWETSASLDIGLEVGVLDDMITLEADYFQKTTKDILVQLPIPSVMGGISSPYENVGEMSNNGVEFILNYNNLKFDRDQLGFNMGLNMTYIQNEVTKFRGGDSPDQLYLLREGYSFRTLYGYNAIGIYQSDDEAKEHMHSNPFTPTAGNLKFEDLNNDGRLNFEDKMGLGNTLPKYTFGISSGFKYKGFDLNLLFQGILGVNMYTQNNFTDLDWENRMISTRWRDAWSPENPDSENPSLKFNNPWDGSQSSYWVNEVDFIKLKNVQLGYSFPPSVAEKLGVQKIYLYVNGQNVFSIASKGYEGYDPERNTFDAGYQLYPTPRILSAGINLNF</sequence>
<keyword evidence="3 8" id="KW-1134">Transmembrane beta strand</keyword>
<feature type="chain" id="PRO_5005208064" evidence="10">
    <location>
        <begin position="33"/>
        <end position="1058"/>
    </location>
</feature>
<dbReference type="SUPFAM" id="SSF56935">
    <property type="entry name" value="Porins"/>
    <property type="match status" value="1"/>
</dbReference>
<evidence type="ECO:0000256" key="8">
    <source>
        <dbReference type="PROSITE-ProRule" id="PRU01360"/>
    </source>
</evidence>
<dbReference type="InterPro" id="IPR039426">
    <property type="entry name" value="TonB-dep_rcpt-like"/>
</dbReference>
<dbReference type="PROSITE" id="PS52016">
    <property type="entry name" value="TONB_DEPENDENT_REC_3"/>
    <property type="match status" value="1"/>
</dbReference>
<evidence type="ECO:0000256" key="2">
    <source>
        <dbReference type="ARBA" id="ARBA00022448"/>
    </source>
</evidence>
<dbReference type="RefSeq" id="WP_048643119.1">
    <property type="nucleotide sequence ID" value="NZ_CP012040.1"/>
</dbReference>
<keyword evidence="10" id="KW-0732">Signal</keyword>
<dbReference type="InterPro" id="IPR036942">
    <property type="entry name" value="Beta-barrel_TonB_sf"/>
</dbReference>
<evidence type="ECO:0000256" key="1">
    <source>
        <dbReference type="ARBA" id="ARBA00004571"/>
    </source>
</evidence>
<dbReference type="InterPro" id="IPR037066">
    <property type="entry name" value="Plug_dom_sf"/>
</dbReference>